<dbReference type="EMBL" id="JAPUUL010000045">
    <property type="protein sequence ID" value="KAJ8133105.1"/>
    <property type="molecule type" value="Genomic_DNA"/>
</dbReference>
<accession>A0ACC2K0B4</accession>
<comment type="caution">
    <text evidence="1">The sequence shown here is derived from an EMBL/GenBank/DDBJ whole genome shotgun (WGS) entry which is preliminary data.</text>
</comment>
<dbReference type="Proteomes" id="UP001153332">
    <property type="component" value="Unassembled WGS sequence"/>
</dbReference>
<evidence type="ECO:0000313" key="1">
    <source>
        <dbReference type="EMBL" id="KAJ8133105.1"/>
    </source>
</evidence>
<reference evidence="1" key="1">
    <citation type="submission" date="2022-12" db="EMBL/GenBank/DDBJ databases">
        <title>Genome Sequence of Lasiodiplodia mahajangana.</title>
        <authorList>
            <person name="Buettner E."/>
        </authorList>
    </citation>
    <scope>NUCLEOTIDE SEQUENCE</scope>
    <source>
        <strain evidence="1">VT137</strain>
    </source>
</reference>
<keyword evidence="2" id="KW-1185">Reference proteome</keyword>
<name>A0ACC2K0B4_9PEZI</name>
<proteinExistence type="predicted"/>
<sequence length="560" mass="63345">MATLPCALKFVRKDRDRIVLTEHPDRIPPRDLYSWLEQKFGESHVRVSLRRELYVIYIDRKVVNITEFCPDAPEDTNTEEIQQKLRRELIPDLDRIQQDIEEAIEVLKKARMRKSSALELIDTRSRTSKLRTINRKEFTIWSFYGAYYLGEPLQPPYINREDLSKALLTESRKFARIQGEANQFIPQPGPFQDTRITNPTRTASGVAWTMRNRVEALAFGCMQEFMSSWLAKDRHPNGSYFTRRIFQVALYESIVGVSIGQALSGLLAILFKGLTSSEYRVLQIVLGYVIIVPIERICSQIAMALIAGARTPSQVRGTVKVAAAPTLRAALVLHATLFKGASSTYDPIDLIQPPGHPPPGSKEPSIELEKGITKGTGQARVNYPPQSTIHSSNARFEDKLRFDYSRHKNPKNEVRTVVGLNLHEIYLAELRNQKPGSSVDRGNETAEATSSIWRASKDRNGKKVIDHVVSDELFRGKDGLAVPSVAIRLCLAEFVCQGELERCKEAFTDELLITSEALCRRVNNGLARYRMYRKNEMDDREETESLSSGDETRASSSGIK</sequence>
<evidence type="ECO:0000313" key="2">
    <source>
        <dbReference type="Proteomes" id="UP001153332"/>
    </source>
</evidence>
<organism evidence="1 2">
    <name type="scientific">Lasiodiplodia mahajangana</name>
    <dbReference type="NCBI Taxonomy" id="1108764"/>
    <lineage>
        <taxon>Eukaryota</taxon>
        <taxon>Fungi</taxon>
        <taxon>Dikarya</taxon>
        <taxon>Ascomycota</taxon>
        <taxon>Pezizomycotina</taxon>
        <taxon>Dothideomycetes</taxon>
        <taxon>Dothideomycetes incertae sedis</taxon>
        <taxon>Botryosphaeriales</taxon>
        <taxon>Botryosphaeriaceae</taxon>
        <taxon>Lasiodiplodia</taxon>
    </lineage>
</organism>
<protein>
    <submittedName>
        <fullName evidence="1">Uncharacterized protein</fullName>
    </submittedName>
</protein>
<gene>
    <name evidence="1" type="ORF">O1611_g525</name>
</gene>